<evidence type="ECO:0000313" key="1">
    <source>
        <dbReference type="EMBL" id="SHE31818.1"/>
    </source>
</evidence>
<protein>
    <submittedName>
        <fullName evidence="1">Uncharacterized protein</fullName>
    </submittedName>
</protein>
<organism evidence="1 2">
    <name type="scientific">Atopostipes suicloacalis DSM 15692</name>
    <dbReference type="NCBI Taxonomy" id="1121025"/>
    <lineage>
        <taxon>Bacteria</taxon>
        <taxon>Bacillati</taxon>
        <taxon>Bacillota</taxon>
        <taxon>Bacilli</taxon>
        <taxon>Lactobacillales</taxon>
        <taxon>Carnobacteriaceae</taxon>
        <taxon>Atopostipes</taxon>
    </lineage>
</organism>
<evidence type="ECO:0000313" key="2">
    <source>
        <dbReference type="Proteomes" id="UP000184128"/>
    </source>
</evidence>
<dbReference type="RefSeq" id="WP_073294805.1">
    <property type="nucleotide sequence ID" value="NZ_FQUF01000003.1"/>
</dbReference>
<sequence>MLTLILPKIMKPEKVLLVGTQINEASYQFTQEIKDKEKIAEFENWFDEIDFSKDIEIQKGYADMVLQIVHHKEGTSTHPVSLWINGNNITVTNDIGADTKGGKITKAQLDELQDILE</sequence>
<dbReference type="EMBL" id="FQUF01000003">
    <property type="protein sequence ID" value="SHE31818.1"/>
    <property type="molecule type" value="Genomic_DNA"/>
</dbReference>
<reference evidence="1 2" key="1">
    <citation type="submission" date="2016-11" db="EMBL/GenBank/DDBJ databases">
        <authorList>
            <person name="Jaros S."/>
            <person name="Januszkiewicz K."/>
            <person name="Wedrychowicz H."/>
        </authorList>
    </citation>
    <scope>NUCLEOTIDE SEQUENCE [LARGE SCALE GENOMIC DNA]</scope>
    <source>
        <strain evidence="1 2">DSM 15692</strain>
    </source>
</reference>
<dbReference type="Proteomes" id="UP000184128">
    <property type="component" value="Unassembled WGS sequence"/>
</dbReference>
<dbReference type="OrthoDB" id="2166590at2"/>
<gene>
    <name evidence="1" type="ORF">SAMN02745249_00187</name>
</gene>
<name>A0A1M4SI42_9LACT</name>
<proteinExistence type="predicted"/>
<keyword evidence="2" id="KW-1185">Reference proteome</keyword>
<dbReference type="AlphaFoldDB" id="A0A1M4SI42"/>
<accession>A0A1M4SI42</accession>